<evidence type="ECO:0000313" key="4">
    <source>
        <dbReference type="Proteomes" id="UP001278500"/>
    </source>
</evidence>
<dbReference type="EMBL" id="JAUEPP010000004">
    <property type="protein sequence ID" value="KAK3345344.1"/>
    <property type="molecule type" value="Genomic_DNA"/>
</dbReference>
<dbReference type="InterPro" id="IPR049256">
    <property type="entry name" value="Get5_C"/>
</dbReference>
<evidence type="ECO:0000256" key="1">
    <source>
        <dbReference type="SAM" id="MobiDB-lite"/>
    </source>
</evidence>
<reference evidence="3" key="2">
    <citation type="submission" date="2023-06" db="EMBL/GenBank/DDBJ databases">
        <authorList>
            <consortium name="Lawrence Berkeley National Laboratory"/>
            <person name="Haridas S."/>
            <person name="Hensen N."/>
            <person name="Bonometti L."/>
            <person name="Westerberg I."/>
            <person name="Brannstrom I.O."/>
            <person name="Guillou S."/>
            <person name="Cros-Aarteil S."/>
            <person name="Calhoun S."/>
            <person name="Kuo A."/>
            <person name="Mondo S."/>
            <person name="Pangilinan J."/>
            <person name="Riley R."/>
            <person name="Labutti K."/>
            <person name="Andreopoulos B."/>
            <person name="Lipzen A."/>
            <person name="Chen C."/>
            <person name="Yanf M."/>
            <person name="Daum C."/>
            <person name="Ng V."/>
            <person name="Clum A."/>
            <person name="Steindorff A."/>
            <person name="Ohm R."/>
            <person name="Martin F."/>
            <person name="Silar P."/>
            <person name="Natvig D."/>
            <person name="Lalanne C."/>
            <person name="Gautier V."/>
            <person name="Ament-Velasquez S.L."/>
            <person name="Kruys A."/>
            <person name="Hutchinson M.I."/>
            <person name="Powell A.J."/>
            <person name="Barry K."/>
            <person name="Miller A.N."/>
            <person name="Grigoriev I.V."/>
            <person name="Debuchy R."/>
            <person name="Gladieux P."/>
            <person name="Thoren M.H."/>
            <person name="Johannesson H."/>
        </authorList>
    </citation>
    <scope>NUCLEOTIDE SEQUENCE</scope>
    <source>
        <strain evidence="3">CBS 560.94</strain>
    </source>
</reference>
<organism evidence="3 4">
    <name type="scientific">Neurospora tetraspora</name>
    <dbReference type="NCBI Taxonomy" id="94610"/>
    <lineage>
        <taxon>Eukaryota</taxon>
        <taxon>Fungi</taxon>
        <taxon>Dikarya</taxon>
        <taxon>Ascomycota</taxon>
        <taxon>Pezizomycotina</taxon>
        <taxon>Sordariomycetes</taxon>
        <taxon>Sordariomycetidae</taxon>
        <taxon>Sordariales</taxon>
        <taxon>Sordariaceae</taxon>
        <taxon>Neurospora</taxon>
    </lineage>
</organism>
<gene>
    <name evidence="3" type="ORF">B0H65DRAFT_203392</name>
</gene>
<comment type="caution">
    <text evidence="3">The sequence shown here is derived from an EMBL/GenBank/DDBJ whole genome shotgun (WGS) entry which is preliminary data.</text>
</comment>
<sequence length="287" mass="29984">MATEVAFAKTFLAILDTKPTKISADHVEDPRTYPASTPFTLPPHPSLRPFRKPSSSSRAAPAPGSTPASASTTSSTGTTTPGASSPSATSTGPTVTVHIRSPRNPTLSLTLPTPQPLATTSILDIKTFVSEETGIPVEKLKVLFNKKPVGDVKSLKEVLGGATVPENGEVELSLMVMGGQATYDSEEARAAREARQVAKAAAEGVKGGEAPEVPEVEMKEAETEAETGTTTGEAAAGPVAQGLSGVAVLDTEEFWDDLKGYLQQRIRDEKAAEEVLGKFRGAWGGRS</sequence>
<dbReference type="RefSeq" id="XP_062681957.1">
    <property type="nucleotide sequence ID" value="XM_062821829.1"/>
</dbReference>
<accession>A0AAE0JFF6</accession>
<feature type="region of interest" description="Disordered" evidence="1">
    <location>
        <begin position="19"/>
        <end position="112"/>
    </location>
</feature>
<name>A0AAE0JFF6_9PEZI</name>
<evidence type="ECO:0000313" key="3">
    <source>
        <dbReference type="EMBL" id="KAK3345344.1"/>
    </source>
</evidence>
<keyword evidence="4" id="KW-1185">Reference proteome</keyword>
<dbReference type="AlphaFoldDB" id="A0AAE0JFF6"/>
<feature type="compositionally biased region" description="Low complexity" evidence="1">
    <location>
        <begin position="226"/>
        <end position="239"/>
    </location>
</feature>
<evidence type="ECO:0000259" key="2">
    <source>
        <dbReference type="PROSITE" id="PS50053"/>
    </source>
</evidence>
<dbReference type="Gene3D" id="1.10.286.70">
    <property type="entry name" value="Get5 dimerization domain"/>
    <property type="match status" value="1"/>
</dbReference>
<feature type="compositionally biased region" description="Low complexity" evidence="1">
    <location>
        <begin position="53"/>
        <end position="94"/>
    </location>
</feature>
<feature type="region of interest" description="Disordered" evidence="1">
    <location>
        <begin position="218"/>
        <end position="239"/>
    </location>
</feature>
<dbReference type="CDD" id="cd17039">
    <property type="entry name" value="Ubl_ubiquitin_like"/>
    <property type="match status" value="1"/>
</dbReference>
<dbReference type="Gene3D" id="3.10.20.90">
    <property type="entry name" value="Phosphatidylinositol 3-kinase Catalytic Subunit, Chain A, domain 1"/>
    <property type="match status" value="1"/>
</dbReference>
<dbReference type="InterPro" id="IPR029071">
    <property type="entry name" value="Ubiquitin-like_domsf"/>
</dbReference>
<reference evidence="3" key="1">
    <citation type="journal article" date="2023" name="Mol. Phylogenet. Evol.">
        <title>Genome-scale phylogeny and comparative genomics of the fungal order Sordariales.</title>
        <authorList>
            <person name="Hensen N."/>
            <person name="Bonometti L."/>
            <person name="Westerberg I."/>
            <person name="Brannstrom I.O."/>
            <person name="Guillou S."/>
            <person name="Cros-Aarteil S."/>
            <person name="Calhoun S."/>
            <person name="Haridas S."/>
            <person name="Kuo A."/>
            <person name="Mondo S."/>
            <person name="Pangilinan J."/>
            <person name="Riley R."/>
            <person name="LaButti K."/>
            <person name="Andreopoulos B."/>
            <person name="Lipzen A."/>
            <person name="Chen C."/>
            <person name="Yan M."/>
            <person name="Daum C."/>
            <person name="Ng V."/>
            <person name="Clum A."/>
            <person name="Steindorff A."/>
            <person name="Ohm R.A."/>
            <person name="Martin F."/>
            <person name="Silar P."/>
            <person name="Natvig D.O."/>
            <person name="Lalanne C."/>
            <person name="Gautier V."/>
            <person name="Ament-Velasquez S.L."/>
            <person name="Kruys A."/>
            <person name="Hutchinson M.I."/>
            <person name="Powell A.J."/>
            <person name="Barry K."/>
            <person name="Miller A.N."/>
            <person name="Grigoriev I.V."/>
            <person name="Debuchy R."/>
            <person name="Gladieux P."/>
            <person name="Hiltunen Thoren M."/>
            <person name="Johannesson H."/>
        </authorList>
    </citation>
    <scope>NUCLEOTIDE SEQUENCE</scope>
    <source>
        <strain evidence="3">CBS 560.94</strain>
    </source>
</reference>
<feature type="domain" description="Ubiquitin-like" evidence="2">
    <location>
        <begin position="95"/>
        <end position="179"/>
    </location>
</feature>
<dbReference type="Pfam" id="PF17183">
    <property type="entry name" value="Get5_C"/>
    <property type="match status" value="1"/>
</dbReference>
<protein>
    <submittedName>
        <fullName evidence="3">Cell-cycle control medial ring component</fullName>
    </submittedName>
</protein>
<dbReference type="InterPro" id="IPR024737">
    <property type="entry name" value="Get5_N"/>
</dbReference>
<dbReference type="SUPFAM" id="SSF54236">
    <property type="entry name" value="Ubiquitin-like"/>
    <property type="match status" value="1"/>
</dbReference>
<dbReference type="Proteomes" id="UP001278500">
    <property type="component" value="Unassembled WGS sequence"/>
</dbReference>
<proteinExistence type="predicted"/>
<dbReference type="GeneID" id="87858983"/>
<dbReference type="Pfam" id="PF12754">
    <property type="entry name" value="Get5_N"/>
    <property type="match status" value="1"/>
</dbReference>
<dbReference type="InterPro" id="IPR000626">
    <property type="entry name" value="Ubiquitin-like_dom"/>
</dbReference>
<dbReference type="PROSITE" id="PS50053">
    <property type="entry name" value="UBIQUITIN_2"/>
    <property type="match status" value="1"/>
</dbReference>